<evidence type="ECO:0000256" key="11">
    <source>
        <dbReference type="ARBA" id="ARBA00048628"/>
    </source>
</evidence>
<name>A0A378R576_9GAMM</name>
<reference evidence="13 14" key="1">
    <citation type="submission" date="2018-06" db="EMBL/GenBank/DDBJ databases">
        <authorList>
            <consortium name="Pathogen Informatics"/>
            <person name="Doyle S."/>
        </authorList>
    </citation>
    <scope>NUCLEOTIDE SEQUENCE [LARGE SCALE GENOMIC DNA]</scope>
    <source>
        <strain evidence="13 14">NCTC10293</strain>
    </source>
</reference>
<evidence type="ECO:0000256" key="5">
    <source>
        <dbReference type="ARBA" id="ARBA00022630"/>
    </source>
</evidence>
<comment type="pathway">
    <text evidence="10">Amino-acid biosynthesis; L-methionine biosynthesis via de novo pathway.</text>
</comment>
<comment type="pathway">
    <text evidence="2 12">One-carbon metabolism; tetrahydrofolate interconversion.</text>
</comment>
<dbReference type="Pfam" id="PF02219">
    <property type="entry name" value="MTHFR"/>
    <property type="match status" value="1"/>
</dbReference>
<evidence type="ECO:0000313" key="13">
    <source>
        <dbReference type="EMBL" id="STZ10108.1"/>
    </source>
</evidence>
<dbReference type="GO" id="GO:0106312">
    <property type="term" value="F:methylenetetrahydrofolate reductase (NADH) activity"/>
    <property type="evidence" value="ECO:0007669"/>
    <property type="project" value="UniProtKB-EC"/>
</dbReference>
<keyword evidence="5 12" id="KW-0285">Flavoprotein</keyword>
<dbReference type="GO" id="GO:0009086">
    <property type="term" value="P:methionine biosynthetic process"/>
    <property type="evidence" value="ECO:0007669"/>
    <property type="project" value="UniProtKB-KW"/>
</dbReference>
<proteinExistence type="inferred from homology"/>
<dbReference type="InterPro" id="IPR029041">
    <property type="entry name" value="FAD-linked_oxidoreductase-like"/>
</dbReference>
<gene>
    <name evidence="13" type="primary">metF</name>
    <name evidence="13" type="ORF">NCTC10293_00431</name>
</gene>
<comment type="cofactor">
    <cofactor evidence="1 12">
        <name>FAD</name>
        <dbReference type="ChEBI" id="CHEBI:57692"/>
    </cofactor>
</comment>
<dbReference type="Gene3D" id="3.20.20.220">
    <property type="match status" value="1"/>
</dbReference>
<keyword evidence="4" id="KW-0028">Amino-acid biosynthesis</keyword>
<dbReference type="GO" id="GO:0035999">
    <property type="term" value="P:tetrahydrofolate interconversion"/>
    <property type="evidence" value="ECO:0007669"/>
    <property type="project" value="UniProtKB-UniPathway"/>
</dbReference>
<dbReference type="InterPro" id="IPR003171">
    <property type="entry name" value="Mehydrof_redctse-like"/>
</dbReference>
<protein>
    <recommendedName>
        <fullName evidence="12">Methylenetetrahydrofolate reductase</fullName>
        <ecNumber evidence="12">1.5.1.54</ecNumber>
    </recommendedName>
</protein>
<dbReference type="CDD" id="cd00537">
    <property type="entry name" value="MTHFR"/>
    <property type="match status" value="1"/>
</dbReference>
<comment type="catalytic activity">
    <reaction evidence="11">
        <text>(6S)-5-methyl-5,6,7,8-tetrahydrofolate + NAD(+) = (6R)-5,10-methylene-5,6,7,8-tetrahydrofolate + NADH + H(+)</text>
        <dbReference type="Rhea" id="RHEA:19821"/>
        <dbReference type="ChEBI" id="CHEBI:15378"/>
        <dbReference type="ChEBI" id="CHEBI:15636"/>
        <dbReference type="ChEBI" id="CHEBI:18608"/>
        <dbReference type="ChEBI" id="CHEBI:57540"/>
        <dbReference type="ChEBI" id="CHEBI:57945"/>
        <dbReference type="EC" id="1.5.1.54"/>
    </reaction>
    <physiologicalReaction direction="right-to-left" evidence="11">
        <dbReference type="Rhea" id="RHEA:19823"/>
    </physiologicalReaction>
</comment>
<evidence type="ECO:0000313" key="14">
    <source>
        <dbReference type="Proteomes" id="UP000255279"/>
    </source>
</evidence>
<dbReference type="UniPathway" id="UPA00193"/>
<dbReference type="PANTHER" id="PTHR45754:SF3">
    <property type="entry name" value="METHYLENETETRAHYDROFOLATE REDUCTASE (NADPH)"/>
    <property type="match status" value="1"/>
</dbReference>
<keyword evidence="8" id="KW-0520">NAD</keyword>
<evidence type="ECO:0000256" key="10">
    <source>
        <dbReference type="ARBA" id="ARBA00034478"/>
    </source>
</evidence>
<keyword evidence="6 12" id="KW-0274">FAD</keyword>
<keyword evidence="9" id="KW-0486">Methionine biosynthesis</keyword>
<sequence>MNQQFLDQLAALETLAKSLKTDLGNHLAKGVQSAASQAAPSHKPKFSFEFFPAKTADAQEKLTQTFDELNTLNPQYFSVTYGAGGSTRDTTLGIVKNLLARSDTPIAPHLSCIGDSKAEIGELLNIYKAIGVTRLVALRGDLPSGQVNMGELPFAVDLVKFIREHSGDHFTVKVAAYPEMHPQAKNFSQDIDNLVAKHHAGAAGAITQFFYNPESYLYLRDKVAARGVDLDKFELTAGIMPITNASNLIRFADSAGADVPRYIRKQLAEYGDDSKSIRAFGFEVVLKLCEHLIREGVPSLHFYTMNKVKPNKELVEALGLV</sequence>
<dbReference type="GO" id="GO:0005829">
    <property type="term" value="C:cytosol"/>
    <property type="evidence" value="ECO:0007669"/>
    <property type="project" value="InterPro"/>
</dbReference>
<evidence type="ECO:0000256" key="9">
    <source>
        <dbReference type="ARBA" id="ARBA00023167"/>
    </source>
</evidence>
<dbReference type="PANTHER" id="PTHR45754">
    <property type="entry name" value="METHYLENETETRAHYDROFOLATE REDUCTASE"/>
    <property type="match status" value="1"/>
</dbReference>
<evidence type="ECO:0000256" key="7">
    <source>
        <dbReference type="ARBA" id="ARBA00023002"/>
    </source>
</evidence>
<dbReference type="NCBIfam" id="TIGR00676">
    <property type="entry name" value="fadh2"/>
    <property type="match status" value="1"/>
</dbReference>
<comment type="similarity">
    <text evidence="3 12">Belongs to the methylenetetrahydrofolate reductase family.</text>
</comment>
<dbReference type="SUPFAM" id="SSF51730">
    <property type="entry name" value="FAD-linked oxidoreductase"/>
    <property type="match status" value="1"/>
</dbReference>
<evidence type="ECO:0000256" key="2">
    <source>
        <dbReference type="ARBA" id="ARBA00004777"/>
    </source>
</evidence>
<evidence type="ECO:0000256" key="1">
    <source>
        <dbReference type="ARBA" id="ARBA00001974"/>
    </source>
</evidence>
<evidence type="ECO:0000256" key="8">
    <source>
        <dbReference type="ARBA" id="ARBA00023027"/>
    </source>
</evidence>
<dbReference type="EMBL" id="UGQE01000001">
    <property type="protein sequence ID" value="STZ10108.1"/>
    <property type="molecule type" value="Genomic_DNA"/>
</dbReference>
<dbReference type="GO" id="GO:0071949">
    <property type="term" value="F:FAD binding"/>
    <property type="evidence" value="ECO:0007669"/>
    <property type="project" value="TreeGrafter"/>
</dbReference>
<dbReference type="Proteomes" id="UP000255279">
    <property type="component" value="Unassembled WGS sequence"/>
</dbReference>
<keyword evidence="7 12" id="KW-0560">Oxidoreductase</keyword>
<evidence type="ECO:0000256" key="6">
    <source>
        <dbReference type="ARBA" id="ARBA00022827"/>
    </source>
</evidence>
<dbReference type="EC" id="1.5.1.54" evidence="12"/>
<organism evidence="13 14">
    <name type="scientific">Moraxella caviae</name>
    <dbReference type="NCBI Taxonomy" id="34060"/>
    <lineage>
        <taxon>Bacteria</taxon>
        <taxon>Pseudomonadati</taxon>
        <taxon>Pseudomonadota</taxon>
        <taxon>Gammaproteobacteria</taxon>
        <taxon>Moraxellales</taxon>
        <taxon>Moraxellaceae</taxon>
        <taxon>Moraxella</taxon>
    </lineage>
</organism>
<evidence type="ECO:0000256" key="12">
    <source>
        <dbReference type="RuleBase" id="RU003862"/>
    </source>
</evidence>
<evidence type="ECO:0000256" key="4">
    <source>
        <dbReference type="ARBA" id="ARBA00022605"/>
    </source>
</evidence>
<dbReference type="OrthoDB" id="9812555at2"/>
<dbReference type="InterPro" id="IPR004620">
    <property type="entry name" value="MTHF_reductase_bac"/>
</dbReference>
<dbReference type="RefSeq" id="WP_078277355.1">
    <property type="nucleotide sequence ID" value="NZ_MUXU01000067.1"/>
</dbReference>
<accession>A0A378R576</accession>
<dbReference type="AlphaFoldDB" id="A0A378R576"/>
<evidence type="ECO:0000256" key="3">
    <source>
        <dbReference type="ARBA" id="ARBA00006743"/>
    </source>
</evidence>